<dbReference type="InterPro" id="IPR020806">
    <property type="entry name" value="PKS_PP-bd"/>
</dbReference>
<evidence type="ECO:0000256" key="2">
    <source>
        <dbReference type="ARBA" id="ARBA00022450"/>
    </source>
</evidence>
<evidence type="ECO:0000313" key="7">
    <source>
        <dbReference type="EMBL" id="ALT22123.1"/>
    </source>
</evidence>
<dbReference type="InterPro" id="IPR015422">
    <property type="entry name" value="PyrdxlP-dep_Trfase_small"/>
</dbReference>
<dbReference type="Gene3D" id="2.30.38.10">
    <property type="entry name" value="Luciferase, Domain 3"/>
    <property type="match status" value="1"/>
</dbReference>
<dbReference type="Gene3D" id="3.30.559.30">
    <property type="entry name" value="Nonribosomal peptide synthetase, condensation domain"/>
    <property type="match status" value="1"/>
</dbReference>
<dbReference type="InterPro" id="IPR009081">
    <property type="entry name" value="PP-bd_ACP"/>
</dbReference>
<dbReference type="InterPro" id="IPR006342">
    <property type="entry name" value="FkbM_mtfrase"/>
</dbReference>
<feature type="domain" description="Carrier" evidence="6">
    <location>
        <begin position="14"/>
        <end position="90"/>
    </location>
</feature>
<dbReference type="Pfam" id="PF00668">
    <property type="entry name" value="Condensation"/>
    <property type="match status" value="1"/>
</dbReference>
<dbReference type="GO" id="GO:0031177">
    <property type="term" value="F:phosphopantetheine binding"/>
    <property type="evidence" value="ECO:0007669"/>
    <property type="project" value="InterPro"/>
</dbReference>
<dbReference type="CDD" id="cd19531">
    <property type="entry name" value="LCL_NRPS-like"/>
    <property type="match status" value="1"/>
</dbReference>
<dbReference type="PROSITE" id="PS00012">
    <property type="entry name" value="PHOSPHOPANTETHEINE"/>
    <property type="match status" value="1"/>
</dbReference>
<feature type="compositionally biased region" description="Basic residues" evidence="5">
    <location>
        <begin position="2468"/>
        <end position="2477"/>
    </location>
</feature>
<dbReference type="Pfam" id="PF00296">
    <property type="entry name" value="Bac_luciferase"/>
    <property type="match status" value="1"/>
</dbReference>
<keyword evidence="2" id="KW-0596">Phosphopantetheine</keyword>
<dbReference type="Pfam" id="PF00202">
    <property type="entry name" value="Aminotran_3"/>
    <property type="match status" value="1"/>
</dbReference>
<dbReference type="SUPFAM" id="SSF53383">
    <property type="entry name" value="PLP-dependent transferases"/>
    <property type="match status" value="1"/>
</dbReference>
<dbReference type="NCBIfam" id="TIGR04020">
    <property type="entry name" value="seco_metab_LLM"/>
    <property type="match status" value="1"/>
</dbReference>
<dbReference type="GO" id="GO:0008610">
    <property type="term" value="P:lipid biosynthetic process"/>
    <property type="evidence" value="ECO:0007669"/>
    <property type="project" value="UniProtKB-ARBA"/>
</dbReference>
<dbReference type="SUPFAM" id="SSF56801">
    <property type="entry name" value="Acetyl-CoA synthetase-like"/>
    <property type="match status" value="1"/>
</dbReference>
<organism evidence="7">
    <name type="scientific">Anabaena sp. XSPORK2A</name>
    <dbReference type="NCBI Taxonomy" id="1771346"/>
    <lineage>
        <taxon>Bacteria</taxon>
        <taxon>Bacillati</taxon>
        <taxon>Cyanobacteriota</taxon>
        <taxon>Cyanophyceae</taxon>
        <taxon>Nostocales</taxon>
        <taxon>Nostocaceae</taxon>
        <taxon>Anabaena</taxon>
    </lineage>
</organism>
<dbReference type="Gene3D" id="3.20.20.30">
    <property type="entry name" value="Luciferase-like domain"/>
    <property type="match status" value="1"/>
</dbReference>
<dbReference type="CDD" id="cd05930">
    <property type="entry name" value="A_NRPS"/>
    <property type="match status" value="1"/>
</dbReference>
<dbReference type="InterPro" id="IPR010071">
    <property type="entry name" value="AA_adenyl_dom"/>
</dbReference>
<dbReference type="InterPro" id="IPR023213">
    <property type="entry name" value="CAT-like_dom_sf"/>
</dbReference>
<dbReference type="Gene3D" id="3.30.559.10">
    <property type="entry name" value="Chloramphenicol acetyltransferase-like domain"/>
    <property type="match status" value="1"/>
</dbReference>
<evidence type="ECO:0000256" key="3">
    <source>
        <dbReference type="ARBA" id="ARBA00022553"/>
    </source>
</evidence>
<evidence type="ECO:0000256" key="4">
    <source>
        <dbReference type="ARBA" id="ARBA00022898"/>
    </source>
</evidence>
<feature type="compositionally biased region" description="Basic and acidic residues" evidence="5">
    <location>
        <begin position="2452"/>
        <end position="2462"/>
    </location>
</feature>
<evidence type="ECO:0000256" key="5">
    <source>
        <dbReference type="SAM" id="MobiDB-lite"/>
    </source>
</evidence>
<dbReference type="GO" id="GO:0044550">
    <property type="term" value="P:secondary metabolite biosynthetic process"/>
    <property type="evidence" value="ECO:0007669"/>
    <property type="project" value="TreeGrafter"/>
</dbReference>
<dbReference type="Gene3D" id="3.40.50.980">
    <property type="match status" value="2"/>
</dbReference>
<dbReference type="EMBL" id="KP761742">
    <property type="protein sequence ID" value="ALT22123.1"/>
    <property type="molecule type" value="Genomic_DNA"/>
</dbReference>
<dbReference type="PROSITE" id="PS00600">
    <property type="entry name" value="AA_TRANSFER_CLASS_3"/>
    <property type="match status" value="1"/>
</dbReference>
<dbReference type="NCBIfam" id="TIGR01733">
    <property type="entry name" value="AA-adenyl-dom"/>
    <property type="match status" value="1"/>
</dbReference>
<dbReference type="SUPFAM" id="SSF51679">
    <property type="entry name" value="Bacterial luciferase-like"/>
    <property type="match status" value="1"/>
</dbReference>
<dbReference type="InterPro" id="IPR000873">
    <property type="entry name" value="AMP-dep_synth/lig_dom"/>
</dbReference>
<dbReference type="InterPro" id="IPR015424">
    <property type="entry name" value="PyrdxlP-dep_Trfase"/>
</dbReference>
<feature type="region of interest" description="Disordered" evidence="5">
    <location>
        <begin position="2448"/>
        <end position="2477"/>
    </location>
</feature>
<proteinExistence type="predicted"/>
<dbReference type="InterPro" id="IPR036736">
    <property type="entry name" value="ACP-like_sf"/>
</dbReference>
<protein>
    <submittedName>
        <fullName evidence="7">Nonribosomal peptide synthetase</fullName>
    </submittedName>
</protein>
<dbReference type="FunFam" id="3.40.50.980:FF:000001">
    <property type="entry name" value="Non-ribosomal peptide synthetase"/>
    <property type="match status" value="1"/>
</dbReference>
<dbReference type="SMART" id="SM00823">
    <property type="entry name" value="PKS_PP"/>
    <property type="match status" value="2"/>
</dbReference>
<reference evidence="7" key="1">
    <citation type="journal article" date="2015" name="Proc. Natl. Acad. Sci. U.S.A.">
        <title>Antifungal activity improved by coproduction of cyclodextrins and anabaenolysins in Cyanobacteria.</title>
        <authorList>
            <person name="Shishido T.K."/>
            <person name="Jokela J."/>
            <person name="Kolehmainen C.T."/>
            <person name="Fewer D.P."/>
            <person name="Wahlsten M."/>
            <person name="Wang H."/>
            <person name="Rouhiainen L."/>
            <person name="Rizzi E."/>
            <person name="De Bellis G."/>
            <person name="Permi P."/>
            <person name="Sivonen K."/>
        </authorList>
    </citation>
    <scope>NUCLEOTIDE SEQUENCE</scope>
    <source>
        <strain evidence="7">XSPORK2A</strain>
    </source>
</reference>
<dbReference type="FunFam" id="3.40.50.12780:FF:000012">
    <property type="entry name" value="Non-ribosomal peptide synthetase"/>
    <property type="match status" value="1"/>
</dbReference>
<comment type="cofactor">
    <cofactor evidence="1">
        <name>pantetheine 4'-phosphate</name>
        <dbReference type="ChEBI" id="CHEBI:47942"/>
    </cofactor>
</comment>
<evidence type="ECO:0000259" key="6">
    <source>
        <dbReference type="PROSITE" id="PS50075"/>
    </source>
</evidence>
<dbReference type="InterPro" id="IPR024011">
    <property type="entry name" value="Biosynth_lucif-like_mOase_dom"/>
</dbReference>
<dbReference type="InterPro" id="IPR005814">
    <property type="entry name" value="Aminotrans_3"/>
</dbReference>
<dbReference type="PROSITE" id="PS50075">
    <property type="entry name" value="CARRIER"/>
    <property type="match status" value="2"/>
</dbReference>
<dbReference type="PROSITE" id="PS00455">
    <property type="entry name" value="AMP_BINDING"/>
    <property type="match status" value="1"/>
</dbReference>
<keyword evidence="3" id="KW-0597">Phosphoprotein</keyword>
<dbReference type="InterPro" id="IPR045851">
    <property type="entry name" value="AMP-bd_C_sf"/>
</dbReference>
<keyword evidence="4" id="KW-0663">Pyridoxal phosphate</keyword>
<dbReference type="SUPFAM" id="SSF53335">
    <property type="entry name" value="S-adenosyl-L-methionine-dependent methyltransferases"/>
    <property type="match status" value="1"/>
</dbReference>
<dbReference type="InterPro" id="IPR015421">
    <property type="entry name" value="PyrdxlP-dep_Trfase_major"/>
</dbReference>
<dbReference type="InterPro" id="IPR011251">
    <property type="entry name" value="Luciferase-like_dom"/>
</dbReference>
<dbReference type="Gene3D" id="3.30.300.30">
    <property type="match status" value="2"/>
</dbReference>
<dbReference type="GO" id="GO:0008483">
    <property type="term" value="F:transaminase activity"/>
    <property type="evidence" value="ECO:0007669"/>
    <property type="project" value="InterPro"/>
</dbReference>
<dbReference type="Gene3D" id="3.40.640.10">
    <property type="entry name" value="Type I PLP-dependent aspartate aminotransferase-like (Major domain)"/>
    <property type="match status" value="1"/>
</dbReference>
<dbReference type="FunFam" id="1.10.1200.10:FF:000005">
    <property type="entry name" value="Nonribosomal peptide synthetase 1"/>
    <property type="match status" value="1"/>
</dbReference>
<dbReference type="Gene3D" id="3.40.50.150">
    <property type="entry name" value="Vaccinia Virus protein VP39"/>
    <property type="match status" value="1"/>
</dbReference>
<dbReference type="Gene3D" id="3.90.1150.10">
    <property type="entry name" value="Aspartate Aminotransferase, domain 1"/>
    <property type="match status" value="1"/>
</dbReference>
<dbReference type="InterPro" id="IPR006162">
    <property type="entry name" value="Ppantetheine_attach_site"/>
</dbReference>
<evidence type="ECO:0000256" key="1">
    <source>
        <dbReference type="ARBA" id="ARBA00001957"/>
    </source>
</evidence>
<dbReference type="FunFam" id="2.30.38.10:FF:000001">
    <property type="entry name" value="Non-ribosomal peptide synthetase PvdI"/>
    <property type="match status" value="1"/>
</dbReference>
<dbReference type="GO" id="GO:0005737">
    <property type="term" value="C:cytoplasm"/>
    <property type="evidence" value="ECO:0007669"/>
    <property type="project" value="TreeGrafter"/>
</dbReference>
<dbReference type="GO" id="GO:0030170">
    <property type="term" value="F:pyridoxal phosphate binding"/>
    <property type="evidence" value="ECO:0007669"/>
    <property type="project" value="InterPro"/>
</dbReference>
<dbReference type="Pfam" id="PF00550">
    <property type="entry name" value="PP-binding"/>
    <property type="match status" value="2"/>
</dbReference>
<feature type="domain" description="Carrier" evidence="6">
    <location>
        <begin position="2370"/>
        <end position="2445"/>
    </location>
</feature>
<dbReference type="NCBIfam" id="TIGR01444">
    <property type="entry name" value="fkbM_fam"/>
    <property type="match status" value="1"/>
</dbReference>
<dbReference type="InterPro" id="IPR020845">
    <property type="entry name" value="AMP-binding_CS"/>
</dbReference>
<dbReference type="InterPro" id="IPR049704">
    <property type="entry name" value="Aminotrans_3_PPA_site"/>
</dbReference>
<dbReference type="SUPFAM" id="SSF52777">
    <property type="entry name" value="CoA-dependent acyltransferases"/>
    <property type="match status" value="2"/>
</dbReference>
<dbReference type="GO" id="GO:0016705">
    <property type="term" value="F:oxidoreductase activity, acting on paired donors, with incorporation or reduction of molecular oxygen"/>
    <property type="evidence" value="ECO:0007669"/>
    <property type="project" value="InterPro"/>
</dbReference>
<dbReference type="InterPro" id="IPR029063">
    <property type="entry name" value="SAM-dependent_MTases_sf"/>
</dbReference>
<dbReference type="Pfam" id="PF00501">
    <property type="entry name" value="AMP-binding"/>
    <property type="match status" value="1"/>
</dbReference>
<dbReference type="PANTHER" id="PTHR45527:SF1">
    <property type="entry name" value="FATTY ACID SYNTHASE"/>
    <property type="match status" value="1"/>
</dbReference>
<dbReference type="InterPro" id="IPR036661">
    <property type="entry name" value="Luciferase-like_sf"/>
</dbReference>
<dbReference type="Gene3D" id="1.10.1200.10">
    <property type="entry name" value="ACP-like"/>
    <property type="match status" value="2"/>
</dbReference>
<sequence>MVTQTSGYVSERREAILEQIRAQTSILLGFDDPSELDINSSLLEMGADSIAMMEAVAKIKKTYGIQIAIRQFFEDLTNIDALATYIDQNLPPEVDGLNSLQPESEVAPVPQTNGVTYQPRYEIPPQPPVPQTNGVTYQPRYEIPLQPPVPQTNGVTYQPRYEIPPQPTNGNTHVTPENYDTAADTVLEKVMRQQLQVMSQQLELFRGYEVPTEQNNGSAYINNHVTPAPIPQPAPIVPPAPPVVVPKRVQSKQSITSPAELRRPKIGGLTEQQKRHIEELTQRYNQRTPTSKKLAQKYRPILADSRASVGFRPSIKEMLYPIVAQRSQGARVWDIDGNEYVDLTMGQGVLLFGHQPDFIMEAIQEQMKLGIQLHPRHHLVGEVAQLVQDLTGVERVCFSNSGTEAVVTSLRLARAASGRTKIALFEGSYHGHGDSTLVKREIIDGVPTTVTIAPGVPASIAEDMVVLDYDSPESLDYIEAHAHELAAVLVEPIQSNKLSLQPKEFLIKLRQVTEKVGVILIFDEITTGFRFHPGGAQAWLGIQADIVNYGKVIGGGMPIGIIAGKAKYLDYVDGGMWNYGDKSFPEVERTFFGGTFCMHPLAMVATKAVLQRLKDEGPALQEKLNQKTAYLAATLNNYFLENDIPIEVEYFSSIFRFSFTSNLDPFFYHLVNKGVYVWEWRKYFLSFAHTDADIEYIIQAVKDTIQEMRAGGFFLTSTPNLLTTKTPVVEIEKNNQQQGFWSRHSATSSQDSGSKLSYIPSKSQKLKFSLFYFGNYNSEFNLDKYNLLFSGAKFADENGFAAVWLPERHFHDFGGFSPNPSILSAALARETKHIQLRAGSVVLPLHHPIRVAEEWSVIDNLSHGRVGIAFASGWHENDFVFAPESFGKHRELMFQNIDKVKQLWRGEKIQVTNGVGKQVELGIFPKPMQAELPTWITIVNNPNTYIRAGAIGAGVLTNLMGQKIEDLAKNIQLYRQSLLENGYDPDAGHVTVLLHTLVGEDIDLVREQGRQPMYNYMTSSIELFKSMMGNQNLSTNLDELTDDDRLVILETGYKRYVENSALIGTPESCIPIIERLRDIGVDEIACLIDFGADENIVLTSLPYINTIREHYENLTDKIPLAEAQKQLWFLDKLGENSALAYLDSLCAELRGKLDIEVIQQSLQTVVDRHEALRTRIDAEGEFQEILPSVTVNIEVIDFSNVSGSEQISQVKEWIEQQFQKRFDLTQAPLFQVYILKLAEEVHQLITKVHHIIADGWSVSLILQEVCKLYSAHCQGQTLSWEKPQQFREYIDWQNQQSKTEEMKVHESYWLEQFSQSIPVLNLPTDKPHPPMMSYRGNRQSLKIDAQLGNAIKQVSKQQGCTLFMTLLATYKVLLHRLTGEEEIVVGIPTAGRSFAGSDSIVGYCVHLLPIKTNLRPDASFGEYLKHIRGVLLDGYEHQDYPFATLLNKLDLNRDFSRPALVSAAFNLDLPLGQPSMFGVEMSFMSPPKIPLAYDIYLTITEAEGELFLDCGYNLDVFNDETIQRWLNHFQTLLTAVVENPQQQLGKIPLLTTAEQYQLLVERNNTQGDYPLDKCLHELFAEQVKLTPNDIALVFENQRLTYRELEEKSNQLAHYLQSLGVQPEMLVGLCVERSLEMMIGLLGILKAGAAYLPLDPGFPVERVAYMLADANVTVLLTQQFLQEFLPATTATIVCLDTDWQVISKQNHEPLFTSVKPDNLAYVIYTSGSTGQPKGVTITHKSIVNYVSSIIERLHIEPGSNFALVSTISADLGNTVIFPALCTGGQLHVMSWDKAADNKAFSQYIAENAIDYLKVVFSHLIALQNPAQPQQVLPRKGLILGGEATPLDWVEKMLACEPDCTIYNHYGPTETTVGVLTYQVNPKQPLPTSATLPLGSPINNTQVYILDVNLQPVPVGVTGEIYIGGVGVSRGYLNQPELTKTKFIPNLYSHKAGENLYKTGDIARYLATGEIEFLGRADNQVKVRGFRVELTDIESVISQHPDVTETTVILSESKQLLAYIVPQNQRSPIAAGMNRYKLPNNMAVAHLNKNETDYIYREIFELQAYLRHGITINPGDCVFDVGCNIGLFGLFISRICPQIKIYAFEPNPTVFKIVQANLSLYTVDGKVFNCGISDQNKTAEFTFFPGFSLLSGFYADAEVEKEVVKNFVSNQQDVASQDFLNQADEILESRFQAETFTANLRTLSDMIAEQGVEKIDLLKINVEKSEFDVLKGIQPQDWAKIRQLVVEVDVKENLEPIVTLLETHGYDLVIDKDVLLTNTELCYIYAIRPSEKGRLIKQENPAAHIQQLPMVEETLLSVNEIKQFVKDKLPEYMMPNAFVLLENLPLTPNGKIDRKALPAPDQSPLIETKYVVPQNETEKTITAIWQEVLQLPRVGTYDNFFELGGNSLLLIQIHRKLQEQLAIEMPVIDLFTYPTVKALSAYLSGLSNPEEEAEKAQIRAESRTQGKAMMKQKRQMRGR</sequence>
<dbReference type="InterPro" id="IPR001242">
    <property type="entry name" value="Condensation_dom"/>
</dbReference>
<dbReference type="SUPFAM" id="SSF47336">
    <property type="entry name" value="ACP-like"/>
    <property type="match status" value="2"/>
</dbReference>
<accession>A0A0U2QER4</accession>
<name>A0A0U2QER4_9NOST</name>
<dbReference type="Pfam" id="PF05050">
    <property type="entry name" value="Methyltransf_21"/>
    <property type="match status" value="1"/>
</dbReference>
<dbReference type="GO" id="GO:0043041">
    <property type="term" value="P:amino acid activation for nonribosomal peptide biosynthetic process"/>
    <property type="evidence" value="ECO:0007669"/>
    <property type="project" value="TreeGrafter"/>
</dbReference>
<gene>
    <name evidence="7" type="primary">ablA</name>
</gene>
<dbReference type="PANTHER" id="PTHR45527">
    <property type="entry name" value="NONRIBOSOMAL PEPTIDE SYNTHETASE"/>
    <property type="match status" value="1"/>
</dbReference>